<reference evidence="6" key="1">
    <citation type="submission" date="2017-03" db="EMBL/GenBank/DDBJ databases">
        <title>Genomes of endolithic fungi from Antarctica.</title>
        <authorList>
            <person name="Coleine C."/>
            <person name="Masonjones S."/>
            <person name="Stajich J.E."/>
        </authorList>
    </citation>
    <scope>NUCLEOTIDE SEQUENCE [LARGE SCALE GENOMIC DNA]</scope>
    <source>
        <strain evidence="6">CCFEE 5527</strain>
    </source>
</reference>
<evidence type="ECO:0000256" key="4">
    <source>
        <dbReference type="SAM" id="MobiDB-lite"/>
    </source>
</evidence>
<dbReference type="FunCoup" id="A0A1V8SIR7">
    <property type="interactions" value="329"/>
</dbReference>
<feature type="region of interest" description="Disordered" evidence="4">
    <location>
        <begin position="126"/>
        <end position="147"/>
    </location>
</feature>
<dbReference type="AlphaFoldDB" id="A0A1V8SIR7"/>
<keyword evidence="2 3" id="KW-0040">ANK repeat</keyword>
<dbReference type="Proteomes" id="UP000192596">
    <property type="component" value="Unassembled WGS sequence"/>
</dbReference>
<evidence type="ECO:0000256" key="1">
    <source>
        <dbReference type="ARBA" id="ARBA00022737"/>
    </source>
</evidence>
<evidence type="ECO:0000256" key="3">
    <source>
        <dbReference type="PROSITE-ProRule" id="PRU00023"/>
    </source>
</evidence>
<feature type="repeat" description="ANK" evidence="3">
    <location>
        <begin position="39"/>
        <end position="61"/>
    </location>
</feature>
<dbReference type="InParanoid" id="A0A1V8SIR7"/>
<organism evidence="5 6">
    <name type="scientific">Cryoendolithus antarcticus</name>
    <dbReference type="NCBI Taxonomy" id="1507870"/>
    <lineage>
        <taxon>Eukaryota</taxon>
        <taxon>Fungi</taxon>
        <taxon>Dikarya</taxon>
        <taxon>Ascomycota</taxon>
        <taxon>Pezizomycotina</taxon>
        <taxon>Dothideomycetes</taxon>
        <taxon>Dothideomycetidae</taxon>
        <taxon>Cladosporiales</taxon>
        <taxon>Cladosporiaceae</taxon>
        <taxon>Cryoendolithus</taxon>
    </lineage>
</organism>
<evidence type="ECO:0000313" key="5">
    <source>
        <dbReference type="EMBL" id="OQN98850.1"/>
    </source>
</evidence>
<dbReference type="InterPro" id="IPR036770">
    <property type="entry name" value="Ankyrin_rpt-contain_sf"/>
</dbReference>
<proteinExistence type="predicted"/>
<accession>A0A1V8SIR7</accession>
<evidence type="ECO:0000313" key="6">
    <source>
        <dbReference type="Proteomes" id="UP000192596"/>
    </source>
</evidence>
<dbReference type="InterPro" id="IPR002110">
    <property type="entry name" value="Ankyrin_rpt"/>
</dbReference>
<protein>
    <submittedName>
        <fullName evidence="5">Uncharacterized protein</fullName>
    </submittedName>
</protein>
<dbReference type="PROSITE" id="PS50297">
    <property type="entry name" value="ANK_REP_REGION"/>
    <property type="match status" value="1"/>
</dbReference>
<dbReference type="STRING" id="1507870.A0A1V8SIR7"/>
<dbReference type="PROSITE" id="PS50088">
    <property type="entry name" value="ANK_REPEAT"/>
    <property type="match status" value="1"/>
</dbReference>
<sequence length="232" mass="25028">MMPPPATIDALLNLAADSPTAVITHLRSDPTLAAAQDSHGYSLLHAAASYGHLDLARALVKDFAVSPNITDEDGETALFNAETVEVATVLIELGVDLSIRNEDGQTAAEKLADEDESPVVATYLRSLGSAGDGGPNGSAASIEAPESFPPLPNGVHVNVGTMQADEVGGEPDAEFRRRIEELAARGDFEGEEGQRELRTLIEDARPIYFAPNTTWRQRYKEFYTRAHDNVWQ</sequence>
<dbReference type="SUPFAM" id="SSF48403">
    <property type="entry name" value="Ankyrin repeat"/>
    <property type="match status" value="1"/>
</dbReference>
<dbReference type="EMBL" id="NAJO01000043">
    <property type="protein sequence ID" value="OQN98850.1"/>
    <property type="molecule type" value="Genomic_DNA"/>
</dbReference>
<keyword evidence="6" id="KW-1185">Reference proteome</keyword>
<keyword evidence="1" id="KW-0677">Repeat</keyword>
<dbReference type="Pfam" id="PF13857">
    <property type="entry name" value="Ank_5"/>
    <property type="match status" value="1"/>
</dbReference>
<dbReference type="OrthoDB" id="19174at2759"/>
<gene>
    <name evidence="5" type="ORF">B0A48_15196</name>
</gene>
<dbReference type="SMART" id="SM00248">
    <property type="entry name" value="ANK"/>
    <property type="match status" value="1"/>
</dbReference>
<dbReference type="PANTHER" id="PTHR24198">
    <property type="entry name" value="ANKYRIN REPEAT AND PROTEIN KINASE DOMAIN-CONTAINING PROTEIN"/>
    <property type="match status" value="1"/>
</dbReference>
<evidence type="ECO:0000256" key="2">
    <source>
        <dbReference type="ARBA" id="ARBA00023043"/>
    </source>
</evidence>
<name>A0A1V8SIR7_9PEZI</name>
<dbReference type="PANTHER" id="PTHR24198:SF165">
    <property type="entry name" value="ANKYRIN REPEAT-CONTAINING PROTEIN-RELATED"/>
    <property type="match status" value="1"/>
</dbReference>
<comment type="caution">
    <text evidence="5">The sequence shown here is derived from an EMBL/GenBank/DDBJ whole genome shotgun (WGS) entry which is preliminary data.</text>
</comment>
<dbReference type="Gene3D" id="1.25.40.20">
    <property type="entry name" value="Ankyrin repeat-containing domain"/>
    <property type="match status" value="1"/>
</dbReference>